<dbReference type="Pfam" id="PF13768">
    <property type="entry name" value="VWA_3"/>
    <property type="match status" value="1"/>
</dbReference>
<evidence type="ECO:0000313" key="4">
    <source>
        <dbReference type="EMBL" id="VDI62979.1"/>
    </source>
</evidence>
<dbReference type="InterPro" id="IPR002035">
    <property type="entry name" value="VWF_A"/>
</dbReference>
<dbReference type="Pfam" id="PF08487">
    <property type="entry name" value="VIT"/>
    <property type="match status" value="1"/>
</dbReference>
<protein>
    <recommendedName>
        <fullName evidence="6">Inter-alpha-trypsin inhibitor heavy chain H3-like</fullName>
    </recommendedName>
</protein>
<name>A0A8B6GF17_MYTGA</name>
<evidence type="ECO:0000259" key="3">
    <source>
        <dbReference type="PROSITE" id="PS51468"/>
    </source>
</evidence>
<evidence type="ECO:0000259" key="2">
    <source>
        <dbReference type="PROSITE" id="PS50234"/>
    </source>
</evidence>
<reference evidence="4" key="1">
    <citation type="submission" date="2018-11" db="EMBL/GenBank/DDBJ databases">
        <authorList>
            <person name="Alioto T."/>
            <person name="Alioto T."/>
        </authorList>
    </citation>
    <scope>NUCLEOTIDE SEQUENCE</scope>
</reference>
<feature type="chain" id="PRO_5032275101" description="Inter-alpha-trypsin inhibitor heavy chain H3-like" evidence="1">
    <location>
        <begin position="24"/>
        <end position="328"/>
    </location>
</feature>
<feature type="signal peptide" evidence="1">
    <location>
        <begin position="1"/>
        <end position="23"/>
    </location>
</feature>
<sequence length="328" mass="36805">MDGTMIIHSLLVISFLNTQIVHSETQNPRIYYMHIKSDVKFRFATTLVTSKVANSAKASVEAHFEVTLPDAAFITEFVMEIDGQVYPGEINEKAKAKEKYDTAKKKGQSAGHVAQKPRHTNRFSVDVNVAAESKVTFNLTYQELLERVHEQYEHIVYVDPGQIVEDFTIDVYIHESRDITKVSVPPLRNDIILGTIADDQKQMSDQGISGLFVVEYDVERKFDAGEVMVVDGYFVHFFAPEGMDPLPKDVLFILDVSGSMSGTKIAQQKSAMNSILKDLFEGDRFNIMLFSSGNSLWQQTLLSASNKNKQKALQHVENMKADGGVQNT</sequence>
<dbReference type="PANTHER" id="PTHR10338">
    <property type="entry name" value="INTER-ALPHA-TRYPSIN INHIBITOR HEAVY CHAIN FAMILY MEMBER"/>
    <property type="match status" value="1"/>
</dbReference>
<keyword evidence="5" id="KW-1185">Reference proteome</keyword>
<evidence type="ECO:0008006" key="6">
    <source>
        <dbReference type="Google" id="ProtNLM"/>
    </source>
</evidence>
<dbReference type="InterPro" id="IPR013694">
    <property type="entry name" value="VIT"/>
</dbReference>
<comment type="caution">
    <text evidence="4">The sequence shown here is derived from an EMBL/GenBank/DDBJ whole genome shotgun (WGS) entry which is preliminary data.</text>
</comment>
<dbReference type="EMBL" id="UYJE01008325">
    <property type="protein sequence ID" value="VDI62979.1"/>
    <property type="molecule type" value="Genomic_DNA"/>
</dbReference>
<keyword evidence="1" id="KW-0732">Signal</keyword>
<dbReference type="SUPFAM" id="SSF53300">
    <property type="entry name" value="vWA-like"/>
    <property type="match status" value="1"/>
</dbReference>
<dbReference type="OrthoDB" id="299997at2759"/>
<dbReference type="InterPro" id="IPR050934">
    <property type="entry name" value="ITIH"/>
</dbReference>
<dbReference type="Proteomes" id="UP000596742">
    <property type="component" value="Unassembled WGS sequence"/>
</dbReference>
<evidence type="ECO:0000256" key="1">
    <source>
        <dbReference type="SAM" id="SignalP"/>
    </source>
</evidence>
<gene>
    <name evidence="4" type="ORF">MGAL_10B012771</name>
</gene>
<feature type="domain" description="VWFA" evidence="2">
    <location>
        <begin position="249"/>
        <end position="328"/>
    </location>
</feature>
<dbReference type="PROSITE" id="PS51468">
    <property type="entry name" value="VIT"/>
    <property type="match status" value="1"/>
</dbReference>
<dbReference type="SMART" id="SM00609">
    <property type="entry name" value="VIT"/>
    <property type="match status" value="1"/>
</dbReference>
<dbReference type="PROSITE" id="PS50234">
    <property type="entry name" value="VWFA"/>
    <property type="match status" value="1"/>
</dbReference>
<evidence type="ECO:0000313" key="5">
    <source>
        <dbReference type="Proteomes" id="UP000596742"/>
    </source>
</evidence>
<organism evidence="4 5">
    <name type="scientific">Mytilus galloprovincialis</name>
    <name type="common">Mediterranean mussel</name>
    <dbReference type="NCBI Taxonomy" id="29158"/>
    <lineage>
        <taxon>Eukaryota</taxon>
        <taxon>Metazoa</taxon>
        <taxon>Spiralia</taxon>
        <taxon>Lophotrochozoa</taxon>
        <taxon>Mollusca</taxon>
        <taxon>Bivalvia</taxon>
        <taxon>Autobranchia</taxon>
        <taxon>Pteriomorphia</taxon>
        <taxon>Mytilida</taxon>
        <taxon>Mytiloidea</taxon>
        <taxon>Mytilidae</taxon>
        <taxon>Mytilinae</taxon>
        <taxon>Mytilus</taxon>
    </lineage>
</organism>
<dbReference type="Gene3D" id="3.40.50.410">
    <property type="entry name" value="von Willebrand factor, type A domain"/>
    <property type="match status" value="1"/>
</dbReference>
<proteinExistence type="predicted"/>
<dbReference type="InterPro" id="IPR036465">
    <property type="entry name" value="vWFA_dom_sf"/>
</dbReference>
<accession>A0A8B6GF17</accession>
<dbReference type="PANTHER" id="PTHR10338:SF108">
    <property type="entry name" value="INTER-ALPHA-TRYPSIN INHIBITOR HEAVY CHAIN H4-LIKE PROTEIN"/>
    <property type="match status" value="1"/>
</dbReference>
<feature type="domain" description="VIT" evidence="3">
    <location>
        <begin position="14"/>
        <end position="143"/>
    </location>
</feature>
<dbReference type="AlphaFoldDB" id="A0A8B6GF17"/>